<dbReference type="InParanoid" id="Q7RR01"/>
<evidence type="ECO:0000313" key="2">
    <source>
        <dbReference type="Proteomes" id="UP000008553"/>
    </source>
</evidence>
<proteinExistence type="predicted"/>
<evidence type="ECO:0000313" key="1">
    <source>
        <dbReference type="EMBL" id="EAA19394.1"/>
    </source>
</evidence>
<dbReference type="Proteomes" id="UP000008553">
    <property type="component" value="Unassembled WGS sequence"/>
</dbReference>
<name>Q7RR01_PLAYO</name>
<organism evidence="1 2">
    <name type="scientific">Plasmodium yoelii yoelii</name>
    <dbReference type="NCBI Taxonomy" id="73239"/>
    <lineage>
        <taxon>Eukaryota</taxon>
        <taxon>Sar</taxon>
        <taxon>Alveolata</taxon>
        <taxon>Apicomplexa</taxon>
        <taxon>Aconoidasida</taxon>
        <taxon>Haemosporida</taxon>
        <taxon>Plasmodiidae</taxon>
        <taxon>Plasmodium</taxon>
        <taxon>Plasmodium (Vinckeia)</taxon>
    </lineage>
</organism>
<dbReference type="EMBL" id="AABL01000250">
    <property type="protein sequence ID" value="EAA19394.1"/>
    <property type="molecule type" value="Genomic_DNA"/>
</dbReference>
<protein>
    <submittedName>
        <fullName evidence="1">Uncharacterized protein</fullName>
    </submittedName>
</protein>
<gene>
    <name evidence="1" type="ORF">PY00936</name>
</gene>
<sequence length="38" mass="4306">MGNMYICCYNSNDSINKNCSNKYSNAENEELCVVKTHA</sequence>
<accession>Q7RR01</accession>
<keyword evidence="2" id="KW-1185">Reference proteome</keyword>
<dbReference type="PaxDb" id="73239-Q7RR01"/>
<reference evidence="1 2" key="1">
    <citation type="journal article" date="2002" name="Nature">
        <title>Genome sequence and comparative analysis of the model rodent malaria parasite Plasmodium yoelii yoelii.</title>
        <authorList>
            <person name="Carlton J.M."/>
            <person name="Angiuoli S.V."/>
            <person name="Suh B.B."/>
            <person name="Kooij T.W."/>
            <person name="Pertea M."/>
            <person name="Silva J.C."/>
            <person name="Ermolaeva M.D."/>
            <person name="Allen J.E."/>
            <person name="Selengut J.D."/>
            <person name="Koo H.L."/>
            <person name="Peterson J.D."/>
            <person name="Pop M."/>
            <person name="Kosack D.S."/>
            <person name="Shumway M.F."/>
            <person name="Bidwell S.L."/>
            <person name="Shallom S.J."/>
            <person name="van Aken S.E."/>
            <person name="Riedmuller S.B."/>
            <person name="Feldblyum T.V."/>
            <person name="Cho J.K."/>
            <person name="Quackenbush J."/>
            <person name="Sedegah M."/>
            <person name="Shoaibi A."/>
            <person name="Cummings L.M."/>
            <person name="Florens L."/>
            <person name="Yates J.R."/>
            <person name="Raine J.D."/>
            <person name="Sinden R.E."/>
            <person name="Harris M.A."/>
            <person name="Cunningham D.A."/>
            <person name="Preiser P.R."/>
            <person name="Bergman L.W."/>
            <person name="Vaidya A.B."/>
            <person name="van Lin L.H."/>
            <person name="Janse C.J."/>
            <person name="Waters A.P."/>
            <person name="Smith H.O."/>
            <person name="White O.R."/>
            <person name="Salzberg S.L."/>
            <person name="Venter J.C."/>
            <person name="Fraser C.M."/>
            <person name="Hoffman S.L."/>
            <person name="Gardner M.J."/>
            <person name="Carucci D.J."/>
        </authorList>
    </citation>
    <scope>NUCLEOTIDE SEQUENCE [LARGE SCALE GENOMIC DNA]</scope>
    <source>
        <strain evidence="1 2">17XNL</strain>
    </source>
</reference>
<comment type="caution">
    <text evidence="1">The sequence shown here is derived from an EMBL/GenBank/DDBJ whole genome shotgun (WGS) entry which is preliminary data.</text>
</comment>
<dbReference type="AlphaFoldDB" id="Q7RR01"/>